<dbReference type="Gene3D" id="3.40.830.10">
    <property type="entry name" value="LigB-like"/>
    <property type="match status" value="1"/>
</dbReference>
<dbReference type="eggNOG" id="COG3885">
    <property type="taxonomic scope" value="Bacteria"/>
</dbReference>
<dbReference type="Proteomes" id="UP000013167">
    <property type="component" value="Unassembled WGS sequence"/>
</dbReference>
<reference evidence="1 2" key="1">
    <citation type="journal article" date="2013" name="ISME J.">
        <title>A metabolic model for members of the genus Tetrasphaera involved in enhanced biological phosphorus removal.</title>
        <authorList>
            <person name="Kristiansen R."/>
            <person name="Nguyen H.T.T."/>
            <person name="Saunders A.M."/>
            <person name="Nielsen J.L."/>
            <person name="Wimmer R."/>
            <person name="Le V.Q."/>
            <person name="McIlroy S.J."/>
            <person name="Petrovski S."/>
            <person name="Seviour R.J."/>
            <person name="Calteau A."/>
            <person name="Nielsen K.L."/>
            <person name="Nielsen P.H."/>
        </authorList>
    </citation>
    <scope>NUCLEOTIDE SEQUENCE [LARGE SCALE GENOMIC DNA]</scope>
    <source>
        <strain evidence="1 2">Lp2</strain>
    </source>
</reference>
<name>N0E5W4_9MICO</name>
<keyword evidence="2" id="KW-1185">Reference proteome</keyword>
<dbReference type="AlphaFoldDB" id="N0E5W4"/>
<evidence type="ECO:0000313" key="1">
    <source>
        <dbReference type="EMBL" id="CCH70709.1"/>
    </source>
</evidence>
<dbReference type="EMBL" id="CAIZ01000136">
    <property type="protein sequence ID" value="CCH70709.1"/>
    <property type="molecule type" value="Genomic_DNA"/>
</dbReference>
<proteinExistence type="predicted"/>
<evidence type="ECO:0008006" key="3">
    <source>
        <dbReference type="Google" id="ProtNLM"/>
    </source>
</evidence>
<protein>
    <recommendedName>
        <fullName evidence="3">Extradiol ring-cleavage dioxygenase class III enzyme subunit B domain-containing protein</fullName>
    </recommendedName>
</protein>
<gene>
    <name evidence="1" type="ORF">BN10_650006</name>
</gene>
<dbReference type="STRING" id="1193181.BN10_650006"/>
<sequence>MIAAVALVPSPPFLLPEYAGRTDPDPVLRSACVEAVESVAAQVDRLVVICGSDPDRRHSGRSVGARVATELLPREADGVHEVPWDASVEACRSAGESLVVGEPRDLRLGLVVVADGCATRTEKAPGHLDRRSLTVDAAWTRAVGADEFRCDSPAPMQTTGDRHPQLGRPMDPQALLALDPSLAEQLWFGGRAPLQVLAGALLADGRDPAPTAYRSWVGDPFGVRYVVLEAR</sequence>
<evidence type="ECO:0000313" key="2">
    <source>
        <dbReference type="Proteomes" id="UP000013167"/>
    </source>
</evidence>
<dbReference type="HOGENOM" id="CLU_1203535_0_0_11"/>
<comment type="caution">
    <text evidence="1">The sequence shown here is derived from an EMBL/GenBank/DDBJ whole genome shotgun (WGS) entry which is preliminary data.</text>
</comment>
<organism evidence="1 2">
    <name type="scientific">Phycicoccus elongatus Lp2</name>
    <dbReference type="NCBI Taxonomy" id="1193181"/>
    <lineage>
        <taxon>Bacteria</taxon>
        <taxon>Bacillati</taxon>
        <taxon>Actinomycetota</taxon>
        <taxon>Actinomycetes</taxon>
        <taxon>Micrococcales</taxon>
        <taxon>Intrasporangiaceae</taxon>
        <taxon>Phycicoccus</taxon>
    </lineage>
</organism>
<accession>N0E5W4</accession>